<organism evidence="9 10">
    <name type="scientific">Cryptolaemus montrouzieri</name>
    <dbReference type="NCBI Taxonomy" id="559131"/>
    <lineage>
        <taxon>Eukaryota</taxon>
        <taxon>Metazoa</taxon>
        <taxon>Ecdysozoa</taxon>
        <taxon>Arthropoda</taxon>
        <taxon>Hexapoda</taxon>
        <taxon>Insecta</taxon>
        <taxon>Pterygota</taxon>
        <taxon>Neoptera</taxon>
        <taxon>Endopterygota</taxon>
        <taxon>Coleoptera</taxon>
        <taxon>Polyphaga</taxon>
        <taxon>Cucujiformia</taxon>
        <taxon>Coccinelloidea</taxon>
        <taxon>Coccinellidae</taxon>
        <taxon>Scymninae</taxon>
        <taxon>Scymnini</taxon>
        <taxon>Cryptolaemus</taxon>
    </lineage>
</organism>
<gene>
    <name evidence="9" type="ORF">HHI36_001498</name>
</gene>
<dbReference type="PROSITE" id="PS50016">
    <property type="entry name" value="ZF_PHD_2"/>
    <property type="match status" value="1"/>
</dbReference>
<evidence type="ECO:0000256" key="6">
    <source>
        <dbReference type="SAM" id="MobiDB-lite"/>
    </source>
</evidence>
<evidence type="ECO:0000313" key="9">
    <source>
        <dbReference type="EMBL" id="KAL3287012.1"/>
    </source>
</evidence>
<evidence type="ECO:0000256" key="2">
    <source>
        <dbReference type="ARBA" id="ARBA00022771"/>
    </source>
</evidence>
<feature type="compositionally biased region" description="Low complexity" evidence="6">
    <location>
        <begin position="74"/>
        <end position="87"/>
    </location>
</feature>
<dbReference type="Proteomes" id="UP001516400">
    <property type="component" value="Unassembled WGS sequence"/>
</dbReference>
<feature type="region of interest" description="Disordered" evidence="6">
    <location>
        <begin position="60"/>
        <end position="98"/>
    </location>
</feature>
<dbReference type="GO" id="GO:0008270">
    <property type="term" value="F:zinc ion binding"/>
    <property type="evidence" value="ECO:0007669"/>
    <property type="project" value="UniProtKB-KW"/>
</dbReference>
<dbReference type="SUPFAM" id="SSF57903">
    <property type="entry name" value="FYVE/PHD zinc finger"/>
    <property type="match status" value="1"/>
</dbReference>
<feature type="coiled-coil region" evidence="5">
    <location>
        <begin position="101"/>
        <end position="149"/>
    </location>
</feature>
<evidence type="ECO:0000313" key="10">
    <source>
        <dbReference type="Proteomes" id="UP001516400"/>
    </source>
</evidence>
<dbReference type="EMBL" id="JABFTP020000185">
    <property type="protein sequence ID" value="KAL3287012.1"/>
    <property type="molecule type" value="Genomic_DNA"/>
</dbReference>
<keyword evidence="3" id="KW-0862">Zinc</keyword>
<keyword evidence="1" id="KW-0479">Metal-binding</keyword>
<evidence type="ECO:0000256" key="1">
    <source>
        <dbReference type="ARBA" id="ARBA00022723"/>
    </source>
</evidence>
<protein>
    <recommendedName>
        <fullName evidence="11">PHD-type domain-containing protein</fullName>
    </recommendedName>
</protein>
<dbReference type="PROSITE" id="PS01359">
    <property type="entry name" value="ZF_PHD_1"/>
    <property type="match status" value="1"/>
</dbReference>
<sequence>MAPRGGIKCKVCDNKLGKGLRIQCNAKCKRWFHGNCIDEKKETLKKIEQGKLKYKCKSCSKTEVKARSKDSSSENESSSQSEESSSATEEDDEDPEKQNTLADVMRKLIKMEKQNKELIKKYQRQEQINQELREEIEILRQDQQKLKDAIKTTSHKTNLTDQEHLENNVIISGIAEDDLKNPNDEKKIVVKIAKFCDVDINEADMEKCYQIGNNGKKQIKLVFRDKEKKELFMSKRKESQITTKNLKLT</sequence>
<keyword evidence="5" id="KW-0175">Coiled coil</keyword>
<dbReference type="InterPro" id="IPR019787">
    <property type="entry name" value="Znf_PHD-finger"/>
</dbReference>
<dbReference type="InterPro" id="IPR001965">
    <property type="entry name" value="Znf_PHD"/>
</dbReference>
<dbReference type="Gene3D" id="3.30.40.10">
    <property type="entry name" value="Zinc/RING finger domain, C3HC4 (zinc finger)"/>
    <property type="match status" value="1"/>
</dbReference>
<keyword evidence="2 4" id="KW-0863">Zinc-finger</keyword>
<dbReference type="Pfam" id="PF00628">
    <property type="entry name" value="PHD"/>
    <property type="match status" value="1"/>
</dbReference>
<dbReference type="InterPro" id="IPR011011">
    <property type="entry name" value="Znf_FYVE_PHD"/>
</dbReference>
<feature type="compositionally biased region" description="Basic and acidic residues" evidence="6">
    <location>
        <begin position="60"/>
        <end position="72"/>
    </location>
</feature>
<proteinExistence type="predicted"/>
<dbReference type="SMART" id="SM00249">
    <property type="entry name" value="PHD"/>
    <property type="match status" value="1"/>
</dbReference>
<comment type="caution">
    <text evidence="9">The sequence shown here is derived from an EMBL/GenBank/DDBJ whole genome shotgun (WGS) entry which is preliminary data.</text>
</comment>
<evidence type="ECO:0000256" key="5">
    <source>
        <dbReference type="SAM" id="Coils"/>
    </source>
</evidence>
<keyword evidence="10" id="KW-1185">Reference proteome</keyword>
<dbReference type="PROSITE" id="PS50058">
    <property type="entry name" value="G_PROTEIN_GAMMA"/>
    <property type="match status" value="1"/>
</dbReference>
<feature type="domain" description="G protein gamma" evidence="8">
    <location>
        <begin position="124"/>
        <end position="199"/>
    </location>
</feature>
<reference evidence="9 10" key="1">
    <citation type="journal article" date="2021" name="BMC Biol.">
        <title>Horizontally acquired antibacterial genes associated with adaptive radiation of ladybird beetles.</title>
        <authorList>
            <person name="Li H.S."/>
            <person name="Tang X.F."/>
            <person name="Huang Y.H."/>
            <person name="Xu Z.Y."/>
            <person name="Chen M.L."/>
            <person name="Du X.Y."/>
            <person name="Qiu B.Y."/>
            <person name="Chen P.T."/>
            <person name="Zhang W."/>
            <person name="Slipinski A."/>
            <person name="Escalona H.E."/>
            <person name="Waterhouse R.M."/>
            <person name="Zwick A."/>
            <person name="Pang H."/>
        </authorList>
    </citation>
    <scope>NUCLEOTIDE SEQUENCE [LARGE SCALE GENOMIC DNA]</scope>
    <source>
        <strain evidence="9">SYSU2018</strain>
    </source>
</reference>
<evidence type="ECO:0008006" key="11">
    <source>
        <dbReference type="Google" id="ProtNLM"/>
    </source>
</evidence>
<accession>A0ABD2P8E9</accession>
<evidence type="ECO:0000256" key="4">
    <source>
        <dbReference type="PROSITE-ProRule" id="PRU00146"/>
    </source>
</evidence>
<feature type="domain" description="PHD-type" evidence="7">
    <location>
        <begin position="6"/>
        <end position="62"/>
    </location>
</feature>
<evidence type="ECO:0000259" key="7">
    <source>
        <dbReference type="PROSITE" id="PS50016"/>
    </source>
</evidence>
<evidence type="ECO:0000256" key="3">
    <source>
        <dbReference type="ARBA" id="ARBA00022833"/>
    </source>
</evidence>
<evidence type="ECO:0000259" key="8">
    <source>
        <dbReference type="PROSITE" id="PS50058"/>
    </source>
</evidence>
<dbReference type="InterPro" id="IPR015898">
    <property type="entry name" value="G-protein_gamma-like_dom"/>
</dbReference>
<dbReference type="InterPro" id="IPR013083">
    <property type="entry name" value="Znf_RING/FYVE/PHD"/>
</dbReference>
<dbReference type="InterPro" id="IPR019786">
    <property type="entry name" value="Zinc_finger_PHD-type_CS"/>
</dbReference>
<name>A0ABD2P8E9_9CUCU</name>
<dbReference type="AlphaFoldDB" id="A0ABD2P8E9"/>